<gene>
    <name evidence="1" type="ORF">H7A79_0207</name>
</gene>
<dbReference type="EMBL" id="CP060414">
    <property type="protein sequence ID" value="QNT59305.1"/>
    <property type="molecule type" value="Genomic_DNA"/>
</dbReference>
<accession>A0A7H1MCE0</accession>
<evidence type="ECO:0000313" key="2">
    <source>
        <dbReference type="Proteomes" id="UP000516412"/>
    </source>
</evidence>
<organism evidence="1 2">
    <name type="scientific">Neisseria musculi</name>
    <dbReference type="NCBI Taxonomy" id="1815583"/>
    <lineage>
        <taxon>Bacteria</taxon>
        <taxon>Pseudomonadati</taxon>
        <taxon>Pseudomonadota</taxon>
        <taxon>Betaproteobacteria</taxon>
        <taxon>Neisseriales</taxon>
        <taxon>Neisseriaceae</taxon>
        <taxon>Neisseria</taxon>
    </lineage>
</organism>
<dbReference type="Proteomes" id="UP000516412">
    <property type="component" value="Chromosome"/>
</dbReference>
<dbReference type="AlphaFoldDB" id="A0A7H1MCE0"/>
<sequence>MWKITKDNNEDLDFVLTCLFCQAIQLNEMKLWADLVIKTSPIDNIPNYIFDLVCIDISIGELDDIIGFIPNGQSSKYRYAIYGIAYLREVDVYDPPISKEQALATLKSNPHVLDEFKRFFPFIEVDTDCLS</sequence>
<proteinExistence type="predicted"/>
<reference evidence="1" key="1">
    <citation type="submission" date="2024-06" db="EMBL/GenBank/DDBJ databases">
        <title>Complete Genome Sequence of mouse commensal type strain Neisseria musculi.</title>
        <authorList>
            <person name="Thapa E."/>
            <person name="Aluvathingal J."/>
            <person name="Nadendla S."/>
            <person name="Mehta A."/>
            <person name="Tettelin H."/>
            <person name="Weyand N.J."/>
        </authorList>
    </citation>
    <scope>NUCLEOTIDE SEQUENCE</scope>
    <source>
        <strain evidence="1">NW831</strain>
    </source>
</reference>
<name>A0A7H1MCE0_9NEIS</name>
<protein>
    <submittedName>
        <fullName evidence="1">Uncharacterized protein</fullName>
    </submittedName>
</protein>
<keyword evidence="2" id="KW-1185">Reference proteome</keyword>
<evidence type="ECO:0000313" key="1">
    <source>
        <dbReference type="EMBL" id="QNT59305.1"/>
    </source>
</evidence>
<dbReference type="RefSeq" id="WP_187000802.1">
    <property type="nucleotide sequence ID" value="NZ_CP060414.2"/>
</dbReference>
<dbReference type="KEGG" id="nmus:H7A79_0207"/>